<dbReference type="PROSITE" id="PS50181">
    <property type="entry name" value="FBOX"/>
    <property type="match status" value="1"/>
</dbReference>
<evidence type="ECO:0000256" key="1">
    <source>
        <dbReference type="SAM" id="SignalP"/>
    </source>
</evidence>
<accession>A0A2P6SJJ7</accession>
<dbReference type="InterPro" id="IPR036047">
    <property type="entry name" value="F-box-like_dom_sf"/>
</dbReference>
<dbReference type="InterPro" id="IPR006566">
    <property type="entry name" value="FBD"/>
</dbReference>
<evidence type="ECO:0000259" key="2">
    <source>
        <dbReference type="PROSITE" id="PS50181"/>
    </source>
</evidence>
<protein>
    <submittedName>
        <fullName evidence="3">Putative F-box domain, FBD domain, leucine-rich repeat domain, L domain-containing protein</fullName>
    </submittedName>
</protein>
<comment type="caution">
    <text evidence="3">The sequence shown here is derived from an EMBL/GenBank/DDBJ whole genome shotgun (WGS) entry which is preliminary data.</text>
</comment>
<dbReference type="Gene3D" id="1.20.1280.50">
    <property type="match status" value="1"/>
</dbReference>
<dbReference type="InterPro" id="IPR050232">
    <property type="entry name" value="FBL13/AtMIF1-like"/>
</dbReference>
<dbReference type="Proteomes" id="UP000238479">
    <property type="component" value="Chromosome 1"/>
</dbReference>
<dbReference type="AlphaFoldDB" id="A0A2P6SJJ7"/>
<evidence type="ECO:0000313" key="4">
    <source>
        <dbReference type="Proteomes" id="UP000238479"/>
    </source>
</evidence>
<dbReference type="Gene3D" id="3.80.10.10">
    <property type="entry name" value="Ribonuclease Inhibitor"/>
    <property type="match status" value="1"/>
</dbReference>
<dbReference type="InterPro" id="IPR055357">
    <property type="entry name" value="LRR_At1g61320_AtMIF1"/>
</dbReference>
<dbReference type="PANTHER" id="PTHR31900:SF34">
    <property type="entry name" value="EMB|CAB62440.1-RELATED"/>
    <property type="match status" value="1"/>
</dbReference>
<keyword evidence="4" id="KW-1185">Reference proteome</keyword>
<dbReference type="Pfam" id="PF00646">
    <property type="entry name" value="F-box"/>
    <property type="match status" value="1"/>
</dbReference>
<dbReference type="Pfam" id="PF08387">
    <property type="entry name" value="FBD"/>
    <property type="match status" value="1"/>
</dbReference>
<name>A0A2P6SJJ7_ROSCH</name>
<feature type="chain" id="PRO_5015151480" evidence="1">
    <location>
        <begin position="25"/>
        <end position="459"/>
    </location>
</feature>
<feature type="domain" description="F-box" evidence="2">
    <location>
        <begin position="1"/>
        <end position="49"/>
    </location>
</feature>
<dbReference type="STRING" id="74649.A0A2P6SJJ7"/>
<dbReference type="InterPro" id="IPR053781">
    <property type="entry name" value="F-box_AtFBL13-like"/>
</dbReference>
<feature type="signal peptide" evidence="1">
    <location>
        <begin position="1"/>
        <end position="24"/>
    </location>
</feature>
<sequence length="459" mass="52765">MDMLSFLPDHLLVIILSFLAFQEAGRTSVLSRRWQNIWRQTRNIEFNERFFSYISADDEARRIAFVNFVQNWTDNYQPSVLDRVCITFSRPGNFLVLVEDCIRFAVTRGVKVLGLDFSDPLWNDELLELGNYPEPAYVLPQFVYQHGVLESLTLSSCNINLPEIINFHLLKHLALGWIELPLPTLSVLLNKFPLLESLSVKNCWNTDGLQVGGQNLRLRSLVVEKFIMSENPWIEIEAPHLRYLKYSGTMAVFDIEAGELEEAYLDFGLEYEGNEGMGDLLYQLLHQLPVRTLTVCTYMLQVLPLELISNGVTPVFGVAKLTLRTAMLSCEQKGVKYLLRSCPVLQALTIQIVPQRLVDLDEGQPDDVRHVWTLNALEYHCINQTLRVVQVKGYTGTRHEIGFLKYLFCRGRVLEKLHISIGEELLNQRSIAENRQLVIQTFQGLRRASNNLRINTYGR</sequence>
<dbReference type="PANTHER" id="PTHR31900">
    <property type="entry name" value="F-BOX/RNI SUPERFAMILY PROTEIN-RELATED"/>
    <property type="match status" value="1"/>
</dbReference>
<gene>
    <name evidence="3" type="ORF">RchiOBHm_Chr1g0363631</name>
</gene>
<dbReference type="InterPro" id="IPR001810">
    <property type="entry name" value="F-box_dom"/>
</dbReference>
<proteinExistence type="predicted"/>
<keyword evidence="1" id="KW-0732">Signal</keyword>
<dbReference type="EMBL" id="PDCK01000039">
    <property type="protein sequence ID" value="PRQ58837.1"/>
    <property type="molecule type" value="Genomic_DNA"/>
</dbReference>
<dbReference type="InterPro" id="IPR032675">
    <property type="entry name" value="LRR_dom_sf"/>
</dbReference>
<dbReference type="SUPFAM" id="SSF52047">
    <property type="entry name" value="RNI-like"/>
    <property type="match status" value="1"/>
</dbReference>
<dbReference type="Pfam" id="PF23622">
    <property type="entry name" value="LRR_At1g61320_AtMIF1"/>
    <property type="match status" value="1"/>
</dbReference>
<dbReference type="SUPFAM" id="SSF81383">
    <property type="entry name" value="F-box domain"/>
    <property type="match status" value="1"/>
</dbReference>
<dbReference type="OMA" id="FEAEIKH"/>
<dbReference type="Gramene" id="PRQ58837">
    <property type="protein sequence ID" value="PRQ58837"/>
    <property type="gene ID" value="RchiOBHm_Chr1g0363631"/>
</dbReference>
<organism evidence="3 4">
    <name type="scientific">Rosa chinensis</name>
    <name type="common">China rose</name>
    <dbReference type="NCBI Taxonomy" id="74649"/>
    <lineage>
        <taxon>Eukaryota</taxon>
        <taxon>Viridiplantae</taxon>
        <taxon>Streptophyta</taxon>
        <taxon>Embryophyta</taxon>
        <taxon>Tracheophyta</taxon>
        <taxon>Spermatophyta</taxon>
        <taxon>Magnoliopsida</taxon>
        <taxon>eudicotyledons</taxon>
        <taxon>Gunneridae</taxon>
        <taxon>Pentapetalae</taxon>
        <taxon>rosids</taxon>
        <taxon>fabids</taxon>
        <taxon>Rosales</taxon>
        <taxon>Rosaceae</taxon>
        <taxon>Rosoideae</taxon>
        <taxon>Rosoideae incertae sedis</taxon>
        <taxon>Rosa</taxon>
    </lineage>
</organism>
<reference evidence="3 4" key="1">
    <citation type="journal article" date="2018" name="Nat. Genet.">
        <title>The Rosa genome provides new insights in the design of modern roses.</title>
        <authorList>
            <person name="Bendahmane M."/>
        </authorList>
    </citation>
    <scope>NUCLEOTIDE SEQUENCE [LARGE SCALE GENOMIC DNA]</scope>
    <source>
        <strain evidence="4">cv. Old Blush</strain>
    </source>
</reference>
<dbReference type="CDD" id="cd22160">
    <property type="entry name" value="F-box_AtFBL13-like"/>
    <property type="match status" value="1"/>
</dbReference>
<evidence type="ECO:0000313" key="3">
    <source>
        <dbReference type="EMBL" id="PRQ58837.1"/>
    </source>
</evidence>